<dbReference type="OrthoDB" id="6293260at2"/>
<gene>
    <name evidence="2" type="ORF">COC42_03480</name>
</gene>
<accession>A0A2A4B735</accession>
<feature type="domain" description="N-acetyltransferase" evidence="1">
    <location>
        <begin position="25"/>
        <end position="185"/>
    </location>
</feature>
<comment type="caution">
    <text evidence="2">The sequence shown here is derived from an EMBL/GenBank/DDBJ whole genome shotgun (WGS) entry which is preliminary data.</text>
</comment>
<dbReference type="PANTHER" id="PTHR43792">
    <property type="entry name" value="GNAT FAMILY, PUTATIVE (AFU_ORTHOLOGUE AFUA_3G00765)-RELATED-RELATED"/>
    <property type="match status" value="1"/>
</dbReference>
<proteinExistence type="predicted"/>
<dbReference type="InterPro" id="IPR000182">
    <property type="entry name" value="GNAT_dom"/>
</dbReference>
<organism evidence="2 3">
    <name type="scientific">Sphingomonas spermidinifaciens</name>
    <dbReference type="NCBI Taxonomy" id="1141889"/>
    <lineage>
        <taxon>Bacteria</taxon>
        <taxon>Pseudomonadati</taxon>
        <taxon>Pseudomonadota</taxon>
        <taxon>Alphaproteobacteria</taxon>
        <taxon>Sphingomonadales</taxon>
        <taxon>Sphingomonadaceae</taxon>
        <taxon>Sphingomonas</taxon>
    </lineage>
</organism>
<protein>
    <submittedName>
        <fullName evidence="2">GNAT family N-acetyltransferase</fullName>
    </submittedName>
</protein>
<dbReference type="GO" id="GO:0016747">
    <property type="term" value="F:acyltransferase activity, transferring groups other than amino-acyl groups"/>
    <property type="evidence" value="ECO:0007669"/>
    <property type="project" value="InterPro"/>
</dbReference>
<name>A0A2A4B735_9SPHN</name>
<reference evidence="2 3" key="1">
    <citation type="submission" date="2017-09" db="EMBL/GenBank/DDBJ databases">
        <title>Sphingomonas spermidinifaciens 9NM-10, whole genome shotgun sequence.</title>
        <authorList>
            <person name="Feng G."/>
            <person name="Zhu H."/>
        </authorList>
    </citation>
    <scope>NUCLEOTIDE SEQUENCE [LARGE SCALE GENOMIC DNA]</scope>
    <source>
        <strain evidence="2 3">9NM-10</strain>
    </source>
</reference>
<dbReference type="InterPro" id="IPR051531">
    <property type="entry name" value="N-acetyltransferase"/>
</dbReference>
<dbReference type="Pfam" id="PF13302">
    <property type="entry name" value="Acetyltransf_3"/>
    <property type="match status" value="1"/>
</dbReference>
<dbReference type="SUPFAM" id="SSF55729">
    <property type="entry name" value="Acyl-CoA N-acyltransferases (Nat)"/>
    <property type="match status" value="1"/>
</dbReference>
<dbReference type="EMBL" id="NWMW01000001">
    <property type="protein sequence ID" value="PCD03456.1"/>
    <property type="molecule type" value="Genomic_DNA"/>
</dbReference>
<evidence type="ECO:0000313" key="3">
    <source>
        <dbReference type="Proteomes" id="UP000218366"/>
    </source>
</evidence>
<dbReference type="Proteomes" id="UP000218366">
    <property type="component" value="Unassembled WGS sequence"/>
</dbReference>
<dbReference type="PANTHER" id="PTHR43792:SF1">
    <property type="entry name" value="N-ACETYLTRANSFERASE DOMAIN-CONTAINING PROTEIN"/>
    <property type="match status" value="1"/>
</dbReference>
<dbReference type="Gene3D" id="3.40.630.30">
    <property type="match status" value="1"/>
</dbReference>
<keyword evidence="2" id="KW-0808">Transferase</keyword>
<dbReference type="AlphaFoldDB" id="A0A2A4B735"/>
<sequence>MFGRPHLSRGARGAPARRVIRTARLALRRPEPEDIDTLAEIWGDPRVMNDLGPVKDRAMSEATLARHLDYWDHGYGFWLVERDGAPAGFAGLKPGAPDTPIEGEVEAGWMFAPAHWGQGLAQEAMAAALAWGWAHLAPPRIVAITAERNAASRRLMARLGMAHLPELAFEHPLFAADDPLRHTVTYAIDRPA</sequence>
<evidence type="ECO:0000259" key="1">
    <source>
        <dbReference type="PROSITE" id="PS51186"/>
    </source>
</evidence>
<dbReference type="InterPro" id="IPR016181">
    <property type="entry name" value="Acyl_CoA_acyltransferase"/>
</dbReference>
<dbReference type="PROSITE" id="PS51186">
    <property type="entry name" value="GNAT"/>
    <property type="match status" value="1"/>
</dbReference>
<keyword evidence="3" id="KW-1185">Reference proteome</keyword>
<evidence type="ECO:0000313" key="2">
    <source>
        <dbReference type="EMBL" id="PCD03456.1"/>
    </source>
</evidence>